<dbReference type="Proteomes" id="UP001066276">
    <property type="component" value="Chromosome 1_1"/>
</dbReference>
<evidence type="ECO:0000313" key="3">
    <source>
        <dbReference type="Proteomes" id="UP001066276"/>
    </source>
</evidence>
<proteinExistence type="predicted"/>
<feature type="compositionally biased region" description="Polar residues" evidence="1">
    <location>
        <begin position="75"/>
        <end position="84"/>
    </location>
</feature>
<feature type="region of interest" description="Disordered" evidence="1">
    <location>
        <begin position="65"/>
        <end position="84"/>
    </location>
</feature>
<dbReference type="EMBL" id="JANPWB010000001">
    <property type="protein sequence ID" value="KAJ1214683.1"/>
    <property type="molecule type" value="Genomic_DNA"/>
</dbReference>
<evidence type="ECO:0000313" key="2">
    <source>
        <dbReference type="EMBL" id="KAJ1214683.1"/>
    </source>
</evidence>
<sequence>MAAVEFWSWKGRSVPPAILTTACPVRGAFFYGPRGFWSRKGEIRSPGNADNSASHEGASFYARRVLEPEGEIRSPGNTDNRQTL</sequence>
<name>A0AAV7WKU9_PLEWA</name>
<evidence type="ECO:0000256" key="1">
    <source>
        <dbReference type="SAM" id="MobiDB-lite"/>
    </source>
</evidence>
<organism evidence="2 3">
    <name type="scientific">Pleurodeles waltl</name>
    <name type="common">Iberian ribbed newt</name>
    <dbReference type="NCBI Taxonomy" id="8319"/>
    <lineage>
        <taxon>Eukaryota</taxon>
        <taxon>Metazoa</taxon>
        <taxon>Chordata</taxon>
        <taxon>Craniata</taxon>
        <taxon>Vertebrata</taxon>
        <taxon>Euteleostomi</taxon>
        <taxon>Amphibia</taxon>
        <taxon>Batrachia</taxon>
        <taxon>Caudata</taxon>
        <taxon>Salamandroidea</taxon>
        <taxon>Salamandridae</taxon>
        <taxon>Pleurodelinae</taxon>
        <taxon>Pleurodeles</taxon>
    </lineage>
</organism>
<accession>A0AAV7WKU9</accession>
<dbReference type="AlphaFoldDB" id="A0AAV7WKU9"/>
<comment type="caution">
    <text evidence="2">The sequence shown here is derived from an EMBL/GenBank/DDBJ whole genome shotgun (WGS) entry which is preliminary data.</text>
</comment>
<protein>
    <submittedName>
        <fullName evidence="2">Uncharacterized protein</fullName>
    </submittedName>
</protein>
<reference evidence="2" key="1">
    <citation type="journal article" date="2022" name="bioRxiv">
        <title>Sequencing and chromosome-scale assembly of the giantPleurodeles waltlgenome.</title>
        <authorList>
            <person name="Brown T."/>
            <person name="Elewa A."/>
            <person name="Iarovenko S."/>
            <person name="Subramanian E."/>
            <person name="Araus A.J."/>
            <person name="Petzold A."/>
            <person name="Susuki M."/>
            <person name="Suzuki K.-i.T."/>
            <person name="Hayashi T."/>
            <person name="Toyoda A."/>
            <person name="Oliveira C."/>
            <person name="Osipova E."/>
            <person name="Leigh N.D."/>
            <person name="Simon A."/>
            <person name="Yun M.H."/>
        </authorList>
    </citation>
    <scope>NUCLEOTIDE SEQUENCE</scope>
    <source>
        <strain evidence="2">20211129_DDA</strain>
        <tissue evidence="2">Liver</tissue>
    </source>
</reference>
<gene>
    <name evidence="2" type="ORF">NDU88_002301</name>
</gene>
<keyword evidence="3" id="KW-1185">Reference proteome</keyword>